<evidence type="ECO:0000313" key="2">
    <source>
        <dbReference type="Proteomes" id="UP001281761"/>
    </source>
</evidence>
<name>A0ABQ9Y0U8_9EUKA</name>
<accession>A0ABQ9Y0U8</accession>
<gene>
    <name evidence="1" type="ORF">BLNAU_7672</name>
</gene>
<sequence length="211" mass="23527">MIKLPGNCDDSINGGTWNILQSTDLVRGDDKSSPWSSVLLSDTFTSGVVSFTISLLPSSYSVSLNTYGNLWIITPSSDSYEDCHSFLEEGDCVRMEVDLDSTPRTVHYFVNGLRLALSLSSQWEEADGLCDRQRHFGLVDGALSMEKCGQLHLDRQEIVKMEDRDARTDKNFDGDCADLQIGLGADLKVYTQIRHSSPCFCFHITFSTSYI</sequence>
<reference evidence="1 2" key="1">
    <citation type="journal article" date="2022" name="bioRxiv">
        <title>Genomics of Preaxostyla Flagellates Illuminates Evolutionary Transitions and the Path Towards Mitochondrial Loss.</title>
        <authorList>
            <person name="Novak L.V.F."/>
            <person name="Treitli S.C."/>
            <person name="Pyrih J."/>
            <person name="Halakuc P."/>
            <person name="Pipaliya S.V."/>
            <person name="Vacek V."/>
            <person name="Brzon O."/>
            <person name="Soukal P."/>
            <person name="Eme L."/>
            <person name="Dacks J.B."/>
            <person name="Karnkowska A."/>
            <person name="Elias M."/>
            <person name="Hampl V."/>
        </authorList>
    </citation>
    <scope>NUCLEOTIDE SEQUENCE [LARGE SCALE GENOMIC DNA]</scope>
    <source>
        <strain evidence="1">NAU3</strain>
        <tissue evidence="1">Gut</tissue>
    </source>
</reference>
<comment type="caution">
    <text evidence="1">The sequence shown here is derived from an EMBL/GenBank/DDBJ whole genome shotgun (WGS) entry which is preliminary data.</text>
</comment>
<evidence type="ECO:0008006" key="3">
    <source>
        <dbReference type="Google" id="ProtNLM"/>
    </source>
</evidence>
<evidence type="ECO:0000313" key="1">
    <source>
        <dbReference type="EMBL" id="KAK2957294.1"/>
    </source>
</evidence>
<dbReference type="Proteomes" id="UP001281761">
    <property type="component" value="Unassembled WGS sequence"/>
</dbReference>
<proteinExistence type="predicted"/>
<organism evidence="1 2">
    <name type="scientific">Blattamonas nauphoetae</name>
    <dbReference type="NCBI Taxonomy" id="2049346"/>
    <lineage>
        <taxon>Eukaryota</taxon>
        <taxon>Metamonada</taxon>
        <taxon>Preaxostyla</taxon>
        <taxon>Oxymonadida</taxon>
        <taxon>Blattamonas</taxon>
    </lineage>
</organism>
<dbReference type="EMBL" id="JARBJD010000047">
    <property type="protein sequence ID" value="KAK2957294.1"/>
    <property type="molecule type" value="Genomic_DNA"/>
</dbReference>
<keyword evidence="2" id="KW-1185">Reference proteome</keyword>
<protein>
    <recommendedName>
        <fullName evidence="3">Galectin</fullName>
    </recommendedName>
</protein>